<dbReference type="AlphaFoldDB" id="A0A9W4GW74"/>
<dbReference type="EMBL" id="CAJSLV010000125">
    <property type="protein sequence ID" value="CAG6399342.1"/>
    <property type="molecule type" value="Genomic_DNA"/>
</dbReference>
<reference evidence="2" key="1">
    <citation type="submission" date="2021-05" db="EMBL/GenBank/DDBJ databases">
        <authorList>
            <person name="Arsene-Ploetze F."/>
        </authorList>
    </citation>
    <scope>NUCLEOTIDE SEQUENCE</scope>
    <source>
        <strain evidence="2">DSM 42138</strain>
    </source>
</reference>
<name>A0A9W4GW74_9ACTN</name>
<proteinExistence type="predicted"/>
<protein>
    <submittedName>
        <fullName evidence="2">Uncharacterized protein</fullName>
    </submittedName>
</protein>
<feature type="compositionally biased region" description="Basic and acidic residues" evidence="1">
    <location>
        <begin position="130"/>
        <end position="139"/>
    </location>
</feature>
<feature type="compositionally biased region" description="Basic and acidic residues" evidence="1">
    <location>
        <begin position="61"/>
        <end position="82"/>
    </location>
</feature>
<sequence length="166" mass="18754">MMSAITPGKGSGKAACHPAKRNEPRHETCSDRRHPRCRRVDRRPGHGERPGSHHLRRHPERLRELHAPEQLQRDLPHQHRDEEHVLGGGELLRGDRVPEPGQHLRRLLLARERGGPGVDLRPELLDRQGRLGLRAEHRQGQRHAQPLQRLTEPAAAEGPPGRPPAA</sequence>
<evidence type="ECO:0000256" key="1">
    <source>
        <dbReference type="SAM" id="MobiDB-lite"/>
    </source>
</evidence>
<feature type="region of interest" description="Disordered" evidence="1">
    <location>
        <begin position="1"/>
        <end position="82"/>
    </location>
</feature>
<feature type="compositionally biased region" description="Basic and acidic residues" evidence="1">
    <location>
        <begin position="42"/>
        <end position="51"/>
    </location>
</feature>
<feature type="region of interest" description="Disordered" evidence="1">
    <location>
        <begin position="130"/>
        <end position="166"/>
    </location>
</feature>
<gene>
    <name evidence="2" type="ORF">SCOCK_90099</name>
</gene>
<feature type="compositionally biased region" description="Basic and acidic residues" evidence="1">
    <location>
        <begin position="20"/>
        <end position="32"/>
    </location>
</feature>
<evidence type="ECO:0000313" key="3">
    <source>
        <dbReference type="Proteomes" id="UP001152519"/>
    </source>
</evidence>
<keyword evidence="3" id="KW-1185">Reference proteome</keyword>
<comment type="caution">
    <text evidence="2">The sequence shown here is derived from an EMBL/GenBank/DDBJ whole genome shotgun (WGS) entry which is preliminary data.</text>
</comment>
<dbReference type="Proteomes" id="UP001152519">
    <property type="component" value="Unassembled WGS sequence"/>
</dbReference>
<accession>A0A9W4GW74</accession>
<evidence type="ECO:0000313" key="2">
    <source>
        <dbReference type="EMBL" id="CAG6399342.1"/>
    </source>
</evidence>
<organism evidence="2 3">
    <name type="scientific">Actinacidiphila cocklensis</name>
    <dbReference type="NCBI Taxonomy" id="887465"/>
    <lineage>
        <taxon>Bacteria</taxon>
        <taxon>Bacillati</taxon>
        <taxon>Actinomycetota</taxon>
        <taxon>Actinomycetes</taxon>
        <taxon>Kitasatosporales</taxon>
        <taxon>Streptomycetaceae</taxon>
        <taxon>Actinacidiphila</taxon>
    </lineage>
</organism>